<accession>A0A5N5CUX1</accession>
<dbReference type="AlphaFoldDB" id="A0A5N5CUX1"/>
<organism evidence="8 9">
    <name type="scientific">Lasiodiplodia theobromae</name>
    <dbReference type="NCBI Taxonomy" id="45133"/>
    <lineage>
        <taxon>Eukaryota</taxon>
        <taxon>Fungi</taxon>
        <taxon>Dikarya</taxon>
        <taxon>Ascomycota</taxon>
        <taxon>Pezizomycotina</taxon>
        <taxon>Dothideomycetes</taxon>
        <taxon>Dothideomycetes incertae sedis</taxon>
        <taxon>Botryosphaeriales</taxon>
        <taxon>Botryosphaeriaceae</taxon>
        <taxon>Lasiodiplodia</taxon>
    </lineage>
</organism>
<dbReference type="Proteomes" id="UP000325902">
    <property type="component" value="Unassembled WGS sequence"/>
</dbReference>
<evidence type="ECO:0000256" key="1">
    <source>
        <dbReference type="ARBA" id="ARBA00004141"/>
    </source>
</evidence>
<keyword evidence="3 6" id="KW-0812">Transmembrane</keyword>
<protein>
    <submittedName>
        <fullName evidence="8">ZEB2-regulated ABC transporter 1</fullName>
    </submittedName>
</protein>
<dbReference type="EMBL" id="VCHE01000226">
    <property type="protein sequence ID" value="KAB2569112.1"/>
    <property type="molecule type" value="Genomic_DNA"/>
</dbReference>
<keyword evidence="4 6" id="KW-1133">Transmembrane helix</keyword>
<comment type="subcellular location">
    <subcellularLocation>
        <location evidence="1">Membrane</location>
        <topology evidence="1">Multi-pass membrane protein</topology>
    </subcellularLocation>
</comment>
<keyword evidence="2" id="KW-0813">Transport</keyword>
<dbReference type="PANTHER" id="PTHR19241">
    <property type="entry name" value="ATP-BINDING CASSETTE TRANSPORTER"/>
    <property type="match status" value="1"/>
</dbReference>
<keyword evidence="5 6" id="KW-0472">Membrane</keyword>
<dbReference type="OrthoDB" id="3784757at2759"/>
<evidence type="ECO:0000256" key="5">
    <source>
        <dbReference type="ARBA" id="ARBA00023136"/>
    </source>
</evidence>
<sequence>MFDQLLLLESPGKTIYFGPLGEDCRTMIEYFEKNGARPCARGENPADWVLSVTAAAEETQKPIDWADVWHGSAEKATVKQQLAKMKQGFGEAAAPEMQMPAREYAASFVSQLYTVSKRGFEELWRTPTYLWSMCFLCFGTAFFIGFSFWDSPNSIQGLQNQIFAIFLVLTIFSNIQQLIIPKFEERRALYEARERQSKTYSWTVFLLSNILVELPWQSLISVTLFAVWYYTIGMFRNAAGPDESERAGLMFFCLWAYMVFCSTFSTMIIAGMENSGTAVQIAQLFYYLLLIFCG</sequence>
<dbReference type="GO" id="GO:0016020">
    <property type="term" value="C:membrane"/>
    <property type="evidence" value="ECO:0007669"/>
    <property type="project" value="UniProtKB-SubCell"/>
</dbReference>
<evidence type="ECO:0000256" key="2">
    <source>
        <dbReference type="ARBA" id="ARBA00022448"/>
    </source>
</evidence>
<feature type="transmembrane region" description="Helical" evidence="6">
    <location>
        <begin position="161"/>
        <end position="180"/>
    </location>
</feature>
<feature type="transmembrane region" description="Helical" evidence="6">
    <location>
        <begin position="200"/>
        <end position="229"/>
    </location>
</feature>
<name>A0A5N5CUX1_9PEZI</name>
<feature type="domain" description="ABC-2 type transporter transmembrane" evidence="7">
    <location>
        <begin position="111"/>
        <end position="294"/>
    </location>
</feature>
<keyword evidence="9" id="KW-1185">Reference proteome</keyword>
<gene>
    <name evidence="8" type="primary">ZRA1_0</name>
    <name evidence="8" type="ORF">DBV05_g12212</name>
</gene>
<dbReference type="Pfam" id="PF01061">
    <property type="entry name" value="ABC2_membrane"/>
    <property type="match status" value="1"/>
</dbReference>
<evidence type="ECO:0000256" key="3">
    <source>
        <dbReference type="ARBA" id="ARBA00022692"/>
    </source>
</evidence>
<evidence type="ECO:0000313" key="8">
    <source>
        <dbReference type="EMBL" id="KAB2569112.1"/>
    </source>
</evidence>
<feature type="transmembrane region" description="Helical" evidence="6">
    <location>
        <begin position="249"/>
        <end position="270"/>
    </location>
</feature>
<reference evidence="8 9" key="1">
    <citation type="journal article" date="2019" name="Sci. Rep.">
        <title>A multi-omics analysis of the grapevine pathogen Lasiodiplodia theobromae reveals that temperature affects the expression of virulence- and pathogenicity-related genes.</title>
        <authorList>
            <person name="Felix C."/>
            <person name="Meneses R."/>
            <person name="Goncalves M.F.M."/>
            <person name="Tilleman L."/>
            <person name="Duarte A.S."/>
            <person name="Jorrin-Novo J.V."/>
            <person name="Van de Peer Y."/>
            <person name="Deforce D."/>
            <person name="Van Nieuwerburgh F."/>
            <person name="Esteves A.C."/>
            <person name="Alves A."/>
        </authorList>
    </citation>
    <scope>NUCLEOTIDE SEQUENCE [LARGE SCALE GENOMIC DNA]</scope>
    <source>
        <strain evidence="8 9">LA-SOL3</strain>
    </source>
</reference>
<feature type="transmembrane region" description="Helical" evidence="6">
    <location>
        <begin position="128"/>
        <end position="149"/>
    </location>
</feature>
<evidence type="ECO:0000256" key="4">
    <source>
        <dbReference type="ARBA" id="ARBA00022989"/>
    </source>
</evidence>
<evidence type="ECO:0000313" key="9">
    <source>
        <dbReference type="Proteomes" id="UP000325902"/>
    </source>
</evidence>
<dbReference type="GO" id="GO:0140359">
    <property type="term" value="F:ABC-type transporter activity"/>
    <property type="evidence" value="ECO:0007669"/>
    <property type="project" value="InterPro"/>
</dbReference>
<proteinExistence type="predicted"/>
<dbReference type="InterPro" id="IPR013525">
    <property type="entry name" value="ABC2_TM"/>
</dbReference>
<evidence type="ECO:0000259" key="7">
    <source>
        <dbReference type="Pfam" id="PF01061"/>
    </source>
</evidence>
<evidence type="ECO:0000256" key="6">
    <source>
        <dbReference type="SAM" id="Phobius"/>
    </source>
</evidence>
<comment type="caution">
    <text evidence="8">The sequence shown here is derived from an EMBL/GenBank/DDBJ whole genome shotgun (WGS) entry which is preliminary data.</text>
</comment>